<sequence>MTPTSTIQPGQTAERGTVLLPIGARIVTVYPASDGHRWRLRYQHNILSDSGQAYAAKQSALDAARKNGVPAGDFPVILEYDRRRGSSSTPVWERIR</sequence>
<comment type="caution">
    <text evidence="1">The sequence shown here is derived from an EMBL/GenBank/DDBJ whole genome shotgun (WGS) entry which is preliminary data.</text>
</comment>
<evidence type="ECO:0000313" key="1">
    <source>
        <dbReference type="EMBL" id="GAS98763.1"/>
    </source>
</evidence>
<evidence type="ECO:0000313" key="2">
    <source>
        <dbReference type="Proteomes" id="UP000069443"/>
    </source>
</evidence>
<name>A0A124E339_MYCCR</name>
<dbReference type="RefSeq" id="WP_062659555.1">
    <property type="nucleotide sequence ID" value="NZ_BCSY01000091.1"/>
</dbReference>
<proteinExistence type="predicted"/>
<gene>
    <name evidence="1" type="ORF">RMCC_5728</name>
</gene>
<dbReference type="AlphaFoldDB" id="A0A124E339"/>
<protein>
    <submittedName>
        <fullName evidence="1">Uncharacterized protein</fullName>
    </submittedName>
</protein>
<reference evidence="2" key="2">
    <citation type="submission" date="2016-02" db="EMBL/GenBank/DDBJ databases">
        <title>Draft genome sequence of five rapidly growing Mycobacterium species.</title>
        <authorList>
            <person name="Katahira K."/>
            <person name="Gotou Y."/>
            <person name="Iida K."/>
            <person name="Ogura Y."/>
            <person name="Hayashi T."/>
        </authorList>
    </citation>
    <scope>NUCLEOTIDE SEQUENCE [LARGE SCALE GENOMIC DNA]</scope>
    <source>
        <strain evidence="2">JCM15298</strain>
    </source>
</reference>
<organism evidence="1 2">
    <name type="scientific">Mycolicibacterium canariasense</name>
    <name type="common">Mycobacterium canariasense</name>
    <dbReference type="NCBI Taxonomy" id="228230"/>
    <lineage>
        <taxon>Bacteria</taxon>
        <taxon>Bacillati</taxon>
        <taxon>Actinomycetota</taxon>
        <taxon>Actinomycetes</taxon>
        <taxon>Mycobacteriales</taxon>
        <taxon>Mycobacteriaceae</taxon>
        <taxon>Mycolicibacterium</taxon>
    </lineage>
</organism>
<dbReference type="Proteomes" id="UP000069443">
    <property type="component" value="Unassembled WGS sequence"/>
</dbReference>
<accession>A0A124E339</accession>
<dbReference type="EMBL" id="BCSY01000091">
    <property type="protein sequence ID" value="GAS98763.1"/>
    <property type="molecule type" value="Genomic_DNA"/>
</dbReference>
<keyword evidence="2" id="KW-1185">Reference proteome</keyword>
<reference evidence="2" key="1">
    <citation type="journal article" date="2016" name="Genome Announc.">
        <title>Draft Genome Sequences of Five Rapidly Growing Mycobacterium Species, M. thermoresistibile, M. fortuitum subsp. acetamidolyticum, M. canariasense, M. brisbanense, and M. novocastrense.</title>
        <authorList>
            <person name="Katahira K."/>
            <person name="Ogura Y."/>
            <person name="Gotoh Y."/>
            <person name="Hayashi T."/>
        </authorList>
    </citation>
    <scope>NUCLEOTIDE SEQUENCE [LARGE SCALE GENOMIC DNA]</scope>
    <source>
        <strain evidence="2">JCM15298</strain>
    </source>
</reference>